<dbReference type="PROSITE" id="PS50885">
    <property type="entry name" value="HAMP"/>
    <property type="match status" value="2"/>
</dbReference>
<feature type="domain" description="HAMP" evidence="8">
    <location>
        <begin position="417"/>
        <end position="469"/>
    </location>
</feature>
<dbReference type="Gene3D" id="1.10.287.950">
    <property type="entry name" value="Methyl-accepting chemotaxis protein"/>
    <property type="match status" value="1"/>
</dbReference>
<reference evidence="9" key="1">
    <citation type="submission" date="2020-10" db="EMBL/GenBank/DDBJ databases">
        <authorList>
            <person name="Castelo-Branco R."/>
            <person name="Eusebio N."/>
            <person name="Adriana R."/>
            <person name="Vieira A."/>
            <person name="Brugerolle De Fraissinette N."/>
            <person name="Rezende De Castro R."/>
            <person name="Schneider M.P."/>
            <person name="Vasconcelos V."/>
            <person name="Leao P.N."/>
        </authorList>
    </citation>
    <scope>NUCLEOTIDE SEQUENCE</scope>
    <source>
        <strain evidence="9">LEGE 11479</strain>
    </source>
</reference>
<sequence length="813" mass="87225">MISPESTFSDHSAQSQSLTANTKAVQANKERGQKQLKKGTTLTNRLLTFILPTTLIPLVVAGALGFRTVKQKAQTELLATLRLESTLAAETATNYIEDTLKLPEVVGLSPAVLQALKTGGEKSAAEELHTQPIDQLEKKFSAFKLLQPNATLNQYLREVVEAEGFGELFFTERHGFNIAYSQPTSDFVQRDEIWWQQADQKGQYVGSPELDESSGVFGVPLSQAIKDPATGEFLGVIKALTPTDSLNTKLADILTTNLKGTQTIQLLDTPTGSVFSSITVQDGEPIDQTNIVDSSKSVTGGEIIFGVAQQLDRALKNPDQPLAEIISNLRAEVDSPNLAVDLEWLSTTEKNTILNASVALNNQHYSLTTIPGTEWVAIAAVDTTDVQSAGNDLLRLFGSTTLILAILATGVLVVLSRQLAMPLQALTTTAESAAAGRLGVRARLAGTIETRTLGQGFNQLLSQIQSLLKQQQDAAAEQERQRELLENEISQLMEDVGDAADGDLRVRAQLSEGDVGIVADLFNSIIENLRFTARQVKSSTGQVTSALSGNESIVRELAVQAVAEAESLQNTMEAVEDISASIQEVATNAGEASRLTQATYTTVKAGSTSMDQTVDSILELRLTVGETAKKIKRLGESAQKISQTVNLIDEIALKTNLLAVNASVEAARAGEMGEGFTAVAEQVGSLAEQSSSATKEIAQVVASIQTETQMLVKSIETGTAQVVDSTNLVEATKEQLTEVLTKSEQINQLMRQISASTQYQTESSAAVTELVKEVAQGSEQRSQSSNQMAQSIQATVQIAQSLKASVEQFKLED</sequence>
<feature type="region of interest" description="Disordered" evidence="5">
    <location>
        <begin position="1"/>
        <end position="35"/>
    </location>
</feature>
<dbReference type="RefSeq" id="WP_193990090.1">
    <property type="nucleotide sequence ID" value="NZ_JADEXP010000004.1"/>
</dbReference>
<name>A0A928ZTF4_LEPEC</name>
<keyword evidence="10" id="KW-1185">Reference proteome</keyword>
<feature type="coiled-coil region" evidence="4">
    <location>
        <begin position="461"/>
        <end position="495"/>
    </location>
</feature>
<protein>
    <submittedName>
        <fullName evidence="9">HAMP domain-containing protein</fullName>
    </submittedName>
</protein>
<feature type="transmembrane region" description="Helical" evidence="6">
    <location>
        <begin position="393"/>
        <end position="415"/>
    </location>
</feature>
<dbReference type="EMBL" id="JADEXP010000004">
    <property type="protein sequence ID" value="MBE9065279.1"/>
    <property type="molecule type" value="Genomic_DNA"/>
</dbReference>
<comment type="caution">
    <text evidence="9">The sequence shown here is derived from an EMBL/GenBank/DDBJ whole genome shotgun (WGS) entry which is preliminary data.</text>
</comment>
<dbReference type="GO" id="GO:0016020">
    <property type="term" value="C:membrane"/>
    <property type="evidence" value="ECO:0007669"/>
    <property type="project" value="InterPro"/>
</dbReference>
<dbReference type="InterPro" id="IPR003660">
    <property type="entry name" value="HAMP_dom"/>
</dbReference>
<dbReference type="CDD" id="cd11386">
    <property type="entry name" value="MCP_signal"/>
    <property type="match status" value="1"/>
</dbReference>
<evidence type="ECO:0000256" key="3">
    <source>
        <dbReference type="PROSITE-ProRule" id="PRU00284"/>
    </source>
</evidence>
<evidence type="ECO:0000259" key="8">
    <source>
        <dbReference type="PROSITE" id="PS50885"/>
    </source>
</evidence>
<dbReference type="SUPFAM" id="SSF58104">
    <property type="entry name" value="Methyl-accepting chemotaxis protein (MCP) signaling domain"/>
    <property type="match status" value="1"/>
</dbReference>
<dbReference type="SMART" id="SM00283">
    <property type="entry name" value="MA"/>
    <property type="match status" value="1"/>
</dbReference>
<organism evidence="9 10">
    <name type="scientific">Leptolyngbya cf. ectocarpi LEGE 11479</name>
    <dbReference type="NCBI Taxonomy" id="1828722"/>
    <lineage>
        <taxon>Bacteria</taxon>
        <taxon>Bacillati</taxon>
        <taxon>Cyanobacteriota</taxon>
        <taxon>Cyanophyceae</taxon>
        <taxon>Leptolyngbyales</taxon>
        <taxon>Leptolyngbyaceae</taxon>
        <taxon>Leptolyngbya group</taxon>
        <taxon>Leptolyngbya</taxon>
    </lineage>
</organism>
<comment type="similarity">
    <text evidence="2">Belongs to the methyl-accepting chemotaxis (MCP) protein family.</text>
</comment>
<dbReference type="PANTHER" id="PTHR32089">
    <property type="entry name" value="METHYL-ACCEPTING CHEMOTAXIS PROTEIN MCPB"/>
    <property type="match status" value="1"/>
</dbReference>
<proteinExistence type="inferred from homology"/>
<evidence type="ECO:0000313" key="10">
    <source>
        <dbReference type="Proteomes" id="UP000615026"/>
    </source>
</evidence>
<dbReference type="InterPro" id="IPR004089">
    <property type="entry name" value="MCPsignal_dom"/>
</dbReference>
<feature type="transmembrane region" description="Helical" evidence="6">
    <location>
        <begin position="46"/>
        <end position="66"/>
    </location>
</feature>
<feature type="domain" description="Methyl-accepting transducer" evidence="7">
    <location>
        <begin position="539"/>
        <end position="775"/>
    </location>
</feature>
<dbReference type="Gene3D" id="6.10.340.10">
    <property type="match status" value="1"/>
</dbReference>
<feature type="domain" description="HAMP" evidence="8">
    <location>
        <begin position="489"/>
        <end position="534"/>
    </location>
</feature>
<keyword evidence="1 3" id="KW-0807">Transducer</keyword>
<evidence type="ECO:0000256" key="4">
    <source>
        <dbReference type="SAM" id="Coils"/>
    </source>
</evidence>
<dbReference type="Proteomes" id="UP000615026">
    <property type="component" value="Unassembled WGS sequence"/>
</dbReference>
<dbReference type="Gene3D" id="3.30.450.20">
    <property type="entry name" value="PAS domain"/>
    <property type="match status" value="1"/>
</dbReference>
<gene>
    <name evidence="9" type="ORF">IQ260_01280</name>
</gene>
<keyword evidence="4" id="KW-0175">Coiled coil</keyword>
<dbReference type="CDD" id="cd18773">
    <property type="entry name" value="PDC1_HK_sensor"/>
    <property type="match status" value="1"/>
</dbReference>
<evidence type="ECO:0000256" key="1">
    <source>
        <dbReference type="ARBA" id="ARBA00023224"/>
    </source>
</evidence>
<evidence type="ECO:0000256" key="2">
    <source>
        <dbReference type="ARBA" id="ARBA00029447"/>
    </source>
</evidence>
<dbReference type="AlphaFoldDB" id="A0A928ZTF4"/>
<dbReference type="Pfam" id="PF00015">
    <property type="entry name" value="MCPsignal"/>
    <property type="match status" value="1"/>
</dbReference>
<dbReference type="GO" id="GO:0007165">
    <property type="term" value="P:signal transduction"/>
    <property type="evidence" value="ECO:0007669"/>
    <property type="project" value="UniProtKB-KW"/>
</dbReference>
<keyword evidence="6" id="KW-0812">Transmembrane</keyword>
<dbReference type="SMART" id="SM00304">
    <property type="entry name" value="HAMP"/>
    <property type="match status" value="2"/>
</dbReference>
<dbReference type="PANTHER" id="PTHR32089:SF114">
    <property type="entry name" value="METHYL-ACCEPTING CHEMOTAXIS PROTEIN MCPB"/>
    <property type="match status" value="1"/>
</dbReference>
<feature type="compositionally biased region" description="Polar residues" evidence="5">
    <location>
        <begin position="1"/>
        <end position="25"/>
    </location>
</feature>
<accession>A0A928ZTF4</accession>
<evidence type="ECO:0000256" key="6">
    <source>
        <dbReference type="SAM" id="Phobius"/>
    </source>
</evidence>
<keyword evidence="6" id="KW-1133">Transmembrane helix</keyword>
<evidence type="ECO:0000256" key="5">
    <source>
        <dbReference type="SAM" id="MobiDB-lite"/>
    </source>
</evidence>
<evidence type="ECO:0000259" key="7">
    <source>
        <dbReference type="PROSITE" id="PS50111"/>
    </source>
</evidence>
<dbReference type="PROSITE" id="PS50111">
    <property type="entry name" value="CHEMOTAXIS_TRANSDUC_2"/>
    <property type="match status" value="1"/>
</dbReference>
<evidence type="ECO:0000313" key="9">
    <source>
        <dbReference type="EMBL" id="MBE9065279.1"/>
    </source>
</evidence>
<keyword evidence="6" id="KW-0472">Membrane</keyword>